<reference evidence="2" key="1">
    <citation type="submission" date="2020-02" db="EMBL/GenBank/DDBJ databases">
        <authorList>
            <person name="Meier V. D."/>
        </authorList>
    </citation>
    <scope>NUCLEOTIDE SEQUENCE</scope>
    <source>
        <strain evidence="2">AVDCRST_MAG35</strain>
    </source>
</reference>
<dbReference type="EMBL" id="CADCUY010000499">
    <property type="protein sequence ID" value="CAA9428865.1"/>
    <property type="molecule type" value="Genomic_DNA"/>
</dbReference>
<organism evidence="2">
    <name type="scientific">uncultured Quadrisphaera sp</name>
    <dbReference type="NCBI Taxonomy" id="904978"/>
    <lineage>
        <taxon>Bacteria</taxon>
        <taxon>Bacillati</taxon>
        <taxon>Actinomycetota</taxon>
        <taxon>Actinomycetes</taxon>
        <taxon>Kineosporiales</taxon>
        <taxon>Kineosporiaceae</taxon>
        <taxon>Quadrisphaera</taxon>
        <taxon>environmental samples</taxon>
    </lineage>
</organism>
<dbReference type="AlphaFoldDB" id="A0A6J4Q2Y9"/>
<feature type="region of interest" description="Disordered" evidence="1">
    <location>
        <begin position="103"/>
        <end position="199"/>
    </location>
</feature>
<evidence type="ECO:0000256" key="1">
    <source>
        <dbReference type="SAM" id="MobiDB-lite"/>
    </source>
</evidence>
<feature type="non-terminal residue" evidence="2">
    <location>
        <position position="199"/>
    </location>
</feature>
<keyword evidence="2" id="KW-0456">Lyase</keyword>
<feature type="non-terminal residue" evidence="2">
    <location>
        <position position="1"/>
    </location>
</feature>
<accession>A0A6J4Q2Y9</accession>
<feature type="region of interest" description="Disordered" evidence="1">
    <location>
        <begin position="1"/>
        <end position="38"/>
    </location>
</feature>
<dbReference type="GO" id="GO:0003861">
    <property type="term" value="F:3-isopropylmalate dehydratase activity"/>
    <property type="evidence" value="ECO:0007669"/>
    <property type="project" value="UniProtKB-EC"/>
</dbReference>
<evidence type="ECO:0000313" key="2">
    <source>
        <dbReference type="EMBL" id="CAA9428865.1"/>
    </source>
</evidence>
<feature type="compositionally biased region" description="Basic residues" evidence="1">
    <location>
        <begin position="103"/>
        <end position="120"/>
    </location>
</feature>
<protein>
    <submittedName>
        <fullName evidence="2">3-isopropylmalate dehydratase small subunit</fullName>
        <ecNumber evidence="2">4.2.1.33</ecNumber>
    </submittedName>
</protein>
<proteinExistence type="predicted"/>
<sequence>GALLHPHRGRRAAAAQQRRHRPDHPRRLPQARGAHGLRGRAVRGLAVRPELRAQPGAVPRRLGAGRRARLRHRLLARARGVGAEGLRLPRGAQLPVRRHLPRQLRQAGARRRAAGARGRRAAVEAPRADPRRRGDRRPRGAHGGLRVVQRPVRRRRLHPLAPDGGPRRRRHDAALGRRDRRLRGGAPVVQADDPASAEL</sequence>
<gene>
    <name evidence="2" type="ORF">AVDCRST_MAG35-2457</name>
</gene>
<dbReference type="EC" id="4.2.1.33" evidence="2"/>
<name>A0A6J4Q2Y9_9ACTN</name>